<dbReference type="AlphaFoldDB" id="A0A9N8VUL0"/>
<feature type="coiled-coil region" evidence="1">
    <location>
        <begin position="196"/>
        <end position="309"/>
    </location>
</feature>
<dbReference type="Proteomes" id="UP000789572">
    <property type="component" value="Unassembled WGS sequence"/>
</dbReference>
<organism evidence="2 3">
    <name type="scientific">Paraglomus occultum</name>
    <dbReference type="NCBI Taxonomy" id="144539"/>
    <lineage>
        <taxon>Eukaryota</taxon>
        <taxon>Fungi</taxon>
        <taxon>Fungi incertae sedis</taxon>
        <taxon>Mucoromycota</taxon>
        <taxon>Glomeromycotina</taxon>
        <taxon>Glomeromycetes</taxon>
        <taxon>Paraglomerales</taxon>
        <taxon>Paraglomeraceae</taxon>
        <taxon>Paraglomus</taxon>
    </lineage>
</organism>
<feature type="coiled-coil region" evidence="1">
    <location>
        <begin position="101"/>
        <end position="161"/>
    </location>
</feature>
<keyword evidence="1" id="KW-0175">Coiled coil</keyword>
<keyword evidence="3" id="KW-1185">Reference proteome</keyword>
<sequence length="564" mass="66120">MTNYPQNREMIKYAKDTSEIMIVLMLLKTHEKDILMSKKNMFEGIVEQSREMCQALNQQQTQEDYSKYLEIQLTVQQKRCVELNDKWNSAENQSRMHKIYLNETRKSLEETKKSLNEARESLNKSNIKEEVAEYHRDNEEIRELRRQYKTMEERYVKQMQINETNQRIIDQYKSKSDGNDEVLSLRQQNRALSKALAHNMCDMQRLNNELEEMQQKYKDAEARAAELQKKNDLLKEESIKYQEAVGDTTKEFSAGPSRNDPLTELEMEIRDLRIQKAELDTQLRETRDNFNLESQHLQLEKDVVKLQNNLYDFTQVKGRHVAFNEQGISALLKSYGCQLDPTSKLIVSSALQRYTIEKVVKRTKIHFDTCIGDLGNRYTKTDLNYFLEGLILNTAASLKQYIKDFVEMRKGEDELTRMAGVKISQHVYTVLRNHGFAQADHPVLVNEVTLVLSELEKCRQIKDESKRKYIEELAPSIVLEIIRLFCFRFQTQIPAVEYHFFESGAKFDSVTMECSLVEDGEGENQIVEICSFPLIGVNILDEQKRQIFSKAQVQLRPSGWYKKK</sequence>
<dbReference type="EMBL" id="CAJVPJ010000030">
    <property type="protein sequence ID" value="CAG8461050.1"/>
    <property type="molecule type" value="Genomic_DNA"/>
</dbReference>
<gene>
    <name evidence="2" type="ORF">POCULU_LOCUS560</name>
</gene>
<comment type="caution">
    <text evidence="2">The sequence shown here is derived from an EMBL/GenBank/DDBJ whole genome shotgun (WGS) entry which is preliminary data.</text>
</comment>
<dbReference type="OrthoDB" id="2435473at2759"/>
<evidence type="ECO:0000256" key="1">
    <source>
        <dbReference type="SAM" id="Coils"/>
    </source>
</evidence>
<protein>
    <submittedName>
        <fullName evidence="2">7188_t:CDS:1</fullName>
    </submittedName>
</protein>
<evidence type="ECO:0000313" key="2">
    <source>
        <dbReference type="EMBL" id="CAG8461050.1"/>
    </source>
</evidence>
<reference evidence="2" key="1">
    <citation type="submission" date="2021-06" db="EMBL/GenBank/DDBJ databases">
        <authorList>
            <person name="Kallberg Y."/>
            <person name="Tangrot J."/>
            <person name="Rosling A."/>
        </authorList>
    </citation>
    <scope>NUCLEOTIDE SEQUENCE</scope>
    <source>
        <strain evidence="2">IA702</strain>
    </source>
</reference>
<name>A0A9N8VUL0_9GLOM</name>
<evidence type="ECO:0000313" key="3">
    <source>
        <dbReference type="Proteomes" id="UP000789572"/>
    </source>
</evidence>
<accession>A0A9N8VUL0</accession>
<proteinExistence type="predicted"/>